<feature type="non-terminal residue" evidence="1">
    <location>
        <position position="207"/>
    </location>
</feature>
<name>A0ACA9QPE3_9GLOM</name>
<evidence type="ECO:0000313" key="2">
    <source>
        <dbReference type="Proteomes" id="UP000789920"/>
    </source>
</evidence>
<dbReference type="Proteomes" id="UP000789920">
    <property type="component" value="Unassembled WGS sequence"/>
</dbReference>
<dbReference type="EMBL" id="CAJVQC010033117">
    <property type="protein sequence ID" value="CAG8753073.1"/>
    <property type="molecule type" value="Genomic_DNA"/>
</dbReference>
<gene>
    <name evidence="1" type="ORF">RPERSI_LOCUS14398</name>
</gene>
<comment type="caution">
    <text evidence="1">The sequence shown here is derived from an EMBL/GenBank/DDBJ whole genome shotgun (WGS) entry which is preliminary data.</text>
</comment>
<proteinExistence type="predicted"/>
<accession>A0ACA9QPE3</accession>
<reference evidence="1" key="1">
    <citation type="submission" date="2021-06" db="EMBL/GenBank/DDBJ databases">
        <authorList>
            <person name="Kallberg Y."/>
            <person name="Tangrot J."/>
            <person name="Rosling A."/>
        </authorList>
    </citation>
    <scope>NUCLEOTIDE SEQUENCE</scope>
    <source>
        <strain evidence="1">MA461A</strain>
    </source>
</reference>
<keyword evidence="2" id="KW-1185">Reference proteome</keyword>
<sequence length="207" mass="23727">KGHWSTKYKKFSSYKDNEDSISIDLELGNQYSQAKGFSFFGVYDGHGLEGKKVSEICSEKLSRYVAKNLLQDYRDQTKVKSAIKKGFKQTEQDLKLELFSTNAGSTAVMAVMILLKDLIIVYVGDSSAFISSNRLFAKITKEHDLYNKSEILWLRTQKKNCGYSIRFAPNKREKYWDLNNISGRGIQYTRSFGDFYIKDKAKNSLIG</sequence>
<evidence type="ECO:0000313" key="1">
    <source>
        <dbReference type="EMBL" id="CAG8753073.1"/>
    </source>
</evidence>
<organism evidence="1 2">
    <name type="scientific">Racocetra persica</name>
    <dbReference type="NCBI Taxonomy" id="160502"/>
    <lineage>
        <taxon>Eukaryota</taxon>
        <taxon>Fungi</taxon>
        <taxon>Fungi incertae sedis</taxon>
        <taxon>Mucoromycota</taxon>
        <taxon>Glomeromycotina</taxon>
        <taxon>Glomeromycetes</taxon>
        <taxon>Diversisporales</taxon>
        <taxon>Gigasporaceae</taxon>
        <taxon>Racocetra</taxon>
    </lineage>
</organism>
<protein>
    <submittedName>
        <fullName evidence="1">32962_t:CDS:1</fullName>
    </submittedName>
</protein>
<feature type="non-terminal residue" evidence="1">
    <location>
        <position position="1"/>
    </location>
</feature>